<proteinExistence type="predicted"/>
<sequence length="276" mass="30480">MQRIAIIGAGWLGQPLIQHLKQQNYYVCASRTSLSGVEQLHAQGVDGFVCQLPEASRLAEELLTFRCDALIGCFPPGFRKGHGTDYQASWQTLVNAAQQAGIRKIIMISSTSVYPDQAQTMREEDASLVKCEQNSMFSEKAKIMLCAEQAVIDSGIEYAILRCSGLIGPNRHPARFALRLSQVSDQAPANMVHQYDVLQAITFSLTKINNHIINVTTPTTVSKAEFYQAALSASQSPHPLPPIVHLPDKRIVSDKLIAMGFHFHYANTLEALHGYE</sequence>
<reference evidence="2" key="1">
    <citation type="submission" date="2020-08" db="EMBL/GenBank/DDBJ databases">
        <title>Genome Sequencing and Pan-Genome Analysis of Migratory bird Vibrio Strains, Inner Mongolia.</title>
        <authorList>
            <person name="Zheng L."/>
        </authorList>
    </citation>
    <scope>NUCLEOTIDE SEQUENCE</scope>
    <source>
        <strain evidence="2">M13F</strain>
    </source>
</reference>
<accession>A0A9X0UIN0</accession>
<feature type="domain" description="NAD-dependent epimerase/dehydratase" evidence="1">
    <location>
        <begin position="6"/>
        <end position="177"/>
    </location>
</feature>
<dbReference type="Gene3D" id="3.40.50.720">
    <property type="entry name" value="NAD(P)-binding Rossmann-like Domain"/>
    <property type="match status" value="1"/>
</dbReference>
<dbReference type="Proteomes" id="UP000615796">
    <property type="component" value="Unassembled WGS sequence"/>
</dbReference>
<dbReference type="AlphaFoldDB" id="A0A9X0UIN0"/>
<evidence type="ECO:0000259" key="1">
    <source>
        <dbReference type="Pfam" id="PF01370"/>
    </source>
</evidence>
<dbReference type="InterPro" id="IPR051604">
    <property type="entry name" value="Ergot_Alk_Oxidoreductase"/>
</dbReference>
<keyword evidence="3" id="KW-1185">Reference proteome</keyword>
<dbReference type="RefSeq" id="WP_187025889.1">
    <property type="nucleotide sequence ID" value="NZ_CAWQCN010000012.1"/>
</dbReference>
<evidence type="ECO:0000313" key="2">
    <source>
        <dbReference type="EMBL" id="MBC5851091.1"/>
    </source>
</evidence>
<gene>
    <name evidence="2" type="ORF">H8Q88_08940</name>
</gene>
<dbReference type="Pfam" id="PF01370">
    <property type="entry name" value="Epimerase"/>
    <property type="match status" value="1"/>
</dbReference>
<dbReference type="PANTHER" id="PTHR43162">
    <property type="match status" value="1"/>
</dbReference>
<dbReference type="EMBL" id="JACRUP010000004">
    <property type="protein sequence ID" value="MBC5851091.1"/>
    <property type="molecule type" value="Genomic_DNA"/>
</dbReference>
<evidence type="ECO:0000313" key="3">
    <source>
        <dbReference type="Proteomes" id="UP000615796"/>
    </source>
</evidence>
<dbReference type="InterPro" id="IPR001509">
    <property type="entry name" value="Epimerase_deHydtase"/>
</dbReference>
<name>A0A9X0UIN0_VIBME</name>
<protein>
    <submittedName>
        <fullName evidence="2">NAD(P)H-binding protein</fullName>
    </submittedName>
</protein>
<dbReference type="InterPro" id="IPR036291">
    <property type="entry name" value="NAD(P)-bd_dom_sf"/>
</dbReference>
<dbReference type="PANTHER" id="PTHR43162:SF1">
    <property type="entry name" value="PRESTALK A DIFFERENTIATION PROTEIN A"/>
    <property type="match status" value="1"/>
</dbReference>
<organism evidence="2 3">
    <name type="scientific">Vibrio metschnikovii</name>
    <dbReference type="NCBI Taxonomy" id="28172"/>
    <lineage>
        <taxon>Bacteria</taxon>
        <taxon>Pseudomonadati</taxon>
        <taxon>Pseudomonadota</taxon>
        <taxon>Gammaproteobacteria</taxon>
        <taxon>Vibrionales</taxon>
        <taxon>Vibrionaceae</taxon>
        <taxon>Vibrio</taxon>
    </lineage>
</organism>
<comment type="caution">
    <text evidence="2">The sequence shown here is derived from an EMBL/GenBank/DDBJ whole genome shotgun (WGS) entry which is preliminary data.</text>
</comment>
<dbReference type="SUPFAM" id="SSF51735">
    <property type="entry name" value="NAD(P)-binding Rossmann-fold domains"/>
    <property type="match status" value="1"/>
</dbReference>